<keyword evidence="5" id="KW-0067">ATP-binding</keyword>
<keyword evidence="10" id="KW-1185">Reference proteome</keyword>
<reference evidence="9" key="1">
    <citation type="journal article" date="2023" name="Science">
        <title>Genome structures resolve the early diversification of teleost fishes.</title>
        <authorList>
            <person name="Parey E."/>
            <person name="Louis A."/>
            <person name="Montfort J."/>
            <person name="Bouchez O."/>
            <person name="Roques C."/>
            <person name="Iampietro C."/>
            <person name="Lluch J."/>
            <person name="Castinel A."/>
            <person name="Donnadieu C."/>
            <person name="Desvignes T."/>
            <person name="Floi Bucao C."/>
            <person name="Jouanno E."/>
            <person name="Wen M."/>
            <person name="Mejri S."/>
            <person name="Dirks R."/>
            <person name="Jansen H."/>
            <person name="Henkel C."/>
            <person name="Chen W.J."/>
            <person name="Zahm M."/>
            <person name="Cabau C."/>
            <person name="Klopp C."/>
            <person name="Thompson A.W."/>
            <person name="Robinson-Rechavi M."/>
            <person name="Braasch I."/>
            <person name="Lecointre G."/>
            <person name="Bobe J."/>
            <person name="Postlethwait J.H."/>
            <person name="Berthelot C."/>
            <person name="Roest Crollius H."/>
            <person name="Guiguen Y."/>
        </authorList>
    </citation>
    <scope>NUCLEOTIDE SEQUENCE</scope>
    <source>
        <tissue evidence="9">Blood</tissue>
    </source>
</reference>
<accession>A0A9Q1F2Q8</accession>
<dbReference type="PROSITE" id="PS50004">
    <property type="entry name" value="C2"/>
    <property type="match status" value="1"/>
</dbReference>
<dbReference type="SUPFAM" id="SSF64268">
    <property type="entry name" value="PX domain"/>
    <property type="match status" value="1"/>
</dbReference>
<dbReference type="PROSITE" id="PS50195">
    <property type="entry name" value="PX"/>
    <property type="match status" value="1"/>
</dbReference>
<dbReference type="InterPro" id="IPR000008">
    <property type="entry name" value="C2_dom"/>
</dbReference>
<organism evidence="9 10">
    <name type="scientific">Synaphobranchus kaupii</name>
    <name type="common">Kaup's arrowtooth eel</name>
    <dbReference type="NCBI Taxonomy" id="118154"/>
    <lineage>
        <taxon>Eukaryota</taxon>
        <taxon>Metazoa</taxon>
        <taxon>Chordata</taxon>
        <taxon>Craniata</taxon>
        <taxon>Vertebrata</taxon>
        <taxon>Euteleostomi</taxon>
        <taxon>Actinopterygii</taxon>
        <taxon>Neopterygii</taxon>
        <taxon>Teleostei</taxon>
        <taxon>Anguilliformes</taxon>
        <taxon>Synaphobranchidae</taxon>
        <taxon>Synaphobranchus</taxon>
    </lineage>
</organism>
<dbReference type="Gene3D" id="3.30.1010.10">
    <property type="entry name" value="Phosphatidylinositol 3-kinase Catalytic Subunit, Chain A, domain 4"/>
    <property type="match status" value="1"/>
</dbReference>
<dbReference type="AlphaFoldDB" id="A0A9Q1F2Q8"/>
<keyword evidence="3" id="KW-0547">Nucleotide-binding</keyword>
<dbReference type="InterPro" id="IPR036940">
    <property type="entry name" value="PI3/4_kinase_cat_sf"/>
</dbReference>
<dbReference type="GO" id="GO:0016303">
    <property type="term" value="F:1-phosphatidylinositol-3-kinase activity"/>
    <property type="evidence" value="ECO:0007669"/>
    <property type="project" value="TreeGrafter"/>
</dbReference>
<dbReference type="PROSITE" id="PS00916">
    <property type="entry name" value="PI3_4_KINASE_2"/>
    <property type="match status" value="1"/>
</dbReference>
<dbReference type="FunFam" id="1.10.1070.11:FF:000001">
    <property type="entry name" value="Phosphatidylinositol 4,5-bisphosphate 3-kinase catalytic subunit"/>
    <property type="match status" value="1"/>
</dbReference>
<evidence type="ECO:0000256" key="1">
    <source>
        <dbReference type="ARBA" id="ARBA00006209"/>
    </source>
</evidence>
<dbReference type="Gene3D" id="2.60.40.150">
    <property type="entry name" value="C2 domain"/>
    <property type="match status" value="1"/>
</dbReference>
<dbReference type="InterPro" id="IPR001683">
    <property type="entry name" value="PX_dom"/>
</dbReference>
<dbReference type="SUPFAM" id="SSF49562">
    <property type="entry name" value="C2 domain (Calcium/lipid-binding domain, CaLB)"/>
    <property type="match status" value="1"/>
</dbReference>
<dbReference type="InterPro" id="IPR015433">
    <property type="entry name" value="PI3/4_kinase"/>
</dbReference>
<keyword evidence="4" id="KW-0418">Kinase</keyword>
<dbReference type="GO" id="GO:0035005">
    <property type="term" value="F:1-phosphatidylinositol-4-phosphate 3-kinase activity"/>
    <property type="evidence" value="ECO:0007669"/>
    <property type="project" value="TreeGrafter"/>
</dbReference>
<evidence type="ECO:0000256" key="5">
    <source>
        <dbReference type="ARBA" id="ARBA00022840"/>
    </source>
</evidence>
<dbReference type="FunFam" id="3.30.1520.10:FF:000006">
    <property type="entry name" value="Phosphatidylinositol 4-phosphate 3-kinase C2 domain-containing subunit alpha"/>
    <property type="match status" value="1"/>
</dbReference>
<comment type="caution">
    <text evidence="9">The sequence shown here is derived from an EMBL/GenBank/DDBJ whole genome shotgun (WGS) entry which is preliminary data.</text>
</comment>
<evidence type="ECO:0000256" key="3">
    <source>
        <dbReference type="ARBA" id="ARBA00022741"/>
    </source>
</evidence>
<dbReference type="Gene3D" id="3.30.1520.10">
    <property type="entry name" value="Phox-like domain"/>
    <property type="match status" value="1"/>
</dbReference>
<feature type="domain" description="PI3K/PI4K catalytic" evidence="8">
    <location>
        <begin position="1"/>
        <end position="321"/>
    </location>
</feature>
<dbReference type="Pfam" id="PF00168">
    <property type="entry name" value="C2"/>
    <property type="match status" value="1"/>
</dbReference>
<dbReference type="Pfam" id="PF00787">
    <property type="entry name" value="PX"/>
    <property type="match status" value="1"/>
</dbReference>
<evidence type="ECO:0000256" key="2">
    <source>
        <dbReference type="ARBA" id="ARBA00022679"/>
    </source>
</evidence>
<dbReference type="Proteomes" id="UP001152622">
    <property type="component" value="Chromosome 9"/>
</dbReference>
<dbReference type="PANTHER" id="PTHR10048">
    <property type="entry name" value="PHOSPHATIDYLINOSITOL KINASE"/>
    <property type="match status" value="1"/>
</dbReference>
<dbReference type="OrthoDB" id="67688at2759"/>
<dbReference type="GO" id="GO:0048015">
    <property type="term" value="P:phosphatidylinositol-mediated signaling"/>
    <property type="evidence" value="ECO:0007669"/>
    <property type="project" value="TreeGrafter"/>
</dbReference>
<comment type="similarity">
    <text evidence="1">Belongs to the PI3/PI4-kinase family. Type III PI4K subfamily.</text>
</comment>
<dbReference type="Pfam" id="PF00454">
    <property type="entry name" value="PI3_PI4_kinase"/>
    <property type="match status" value="1"/>
</dbReference>
<dbReference type="GO" id="GO:0005886">
    <property type="term" value="C:plasma membrane"/>
    <property type="evidence" value="ECO:0007669"/>
    <property type="project" value="TreeGrafter"/>
</dbReference>
<feature type="domain" description="PX" evidence="7">
    <location>
        <begin position="353"/>
        <end position="469"/>
    </location>
</feature>
<proteinExistence type="inferred from homology"/>
<name>A0A9Q1F2Q8_SYNKA</name>
<dbReference type="InterPro" id="IPR011009">
    <property type="entry name" value="Kinase-like_dom_sf"/>
</dbReference>
<dbReference type="SMART" id="SM00239">
    <property type="entry name" value="C2"/>
    <property type="match status" value="1"/>
</dbReference>
<evidence type="ECO:0008006" key="11">
    <source>
        <dbReference type="Google" id="ProtNLM"/>
    </source>
</evidence>
<evidence type="ECO:0000259" key="8">
    <source>
        <dbReference type="PROSITE" id="PS50290"/>
    </source>
</evidence>
<dbReference type="CDD" id="cd08381">
    <property type="entry name" value="C2B_PI3K_class_II"/>
    <property type="match status" value="1"/>
</dbReference>
<evidence type="ECO:0000313" key="10">
    <source>
        <dbReference type="Proteomes" id="UP001152622"/>
    </source>
</evidence>
<feature type="domain" description="C2" evidence="6">
    <location>
        <begin position="493"/>
        <end position="612"/>
    </location>
</feature>
<dbReference type="Gene3D" id="1.10.1070.11">
    <property type="entry name" value="Phosphatidylinositol 3-/4-kinase, catalytic domain"/>
    <property type="match status" value="1"/>
</dbReference>
<dbReference type="GO" id="GO:0005524">
    <property type="term" value="F:ATP binding"/>
    <property type="evidence" value="ECO:0007669"/>
    <property type="project" value="UniProtKB-KW"/>
</dbReference>
<dbReference type="GO" id="GO:0043491">
    <property type="term" value="P:phosphatidylinositol 3-kinase/protein kinase B signal transduction"/>
    <property type="evidence" value="ECO:0007669"/>
    <property type="project" value="TreeGrafter"/>
</dbReference>
<evidence type="ECO:0000256" key="4">
    <source>
        <dbReference type="ARBA" id="ARBA00022777"/>
    </source>
</evidence>
<dbReference type="InterPro" id="IPR036871">
    <property type="entry name" value="PX_dom_sf"/>
</dbReference>
<evidence type="ECO:0000259" key="7">
    <source>
        <dbReference type="PROSITE" id="PS50195"/>
    </source>
</evidence>
<dbReference type="GO" id="GO:0016477">
    <property type="term" value="P:cell migration"/>
    <property type="evidence" value="ECO:0007669"/>
    <property type="project" value="TreeGrafter"/>
</dbReference>
<dbReference type="InterPro" id="IPR000403">
    <property type="entry name" value="PI3/4_kinase_cat_dom"/>
</dbReference>
<evidence type="ECO:0000313" key="9">
    <source>
        <dbReference type="EMBL" id="KAJ8349846.1"/>
    </source>
</evidence>
<sequence>MFAALDLQVVDDPCFGPRYENVLGALLCLCGAGLRAELDKQTRLVQLLGTLAEKVRQAGSSTRQAVLHEGLGRIQSFFQNNTCGLPLSPGLVVRDLNVKACSFFSFNAVPLKIALVNAEPLGEEINVMFKEGLDLRIVNFRCISTGKDRGMVELVPASDTLRKIQASENFIYSCAGCCVATYVLGIGDRHNDNIMLRSTGHVFHIDFGKFLGHSQMFGSFKRDRAPFVLTSDMAYVINGGERPSSRFQLFVDLCSQAYNLIRKHSGLFLNLLSLMTSSGLPELTGARDLKYVHDALQPESTDVEATVFFTRLIESSLGSVATKFNFFIHNLAQMRFSSLPSFSPRTYTLKQDGRIRDASIFTFQKRYSPEKHYTYVLRVHREGQSEAQFVSRTFDEFQELHSKPTILFALWKLPGFPNKMVLGRTHIKDFAARRKVELNNYVHNLLRSSTEVTQCDLVYTFFHPIGRDDKAEVFEGMSKPPEVPPISSRSGRVEGEVKLSVSYRNSTLFIMVMHIKGLVADDGTDPNPYVKTYLLPDPQKTSKRKTKISRKTLKPTFNEMLVYSGYSKETLSQRELRLSVLSAESLRENCCLGGLTLSLKDFDLSRETVGWYKLIAVPSF</sequence>
<dbReference type="InterPro" id="IPR018936">
    <property type="entry name" value="PI3/4_kinase_CS"/>
</dbReference>
<dbReference type="PANTHER" id="PTHR10048:SF28">
    <property type="entry name" value="PHOSPHATIDYLINOSITOL 4-PHOSPHATE 3-KINASE C2 DOMAIN-CONTAINING SUBUNIT ALPHA"/>
    <property type="match status" value="1"/>
</dbReference>
<dbReference type="GO" id="GO:0005737">
    <property type="term" value="C:cytoplasm"/>
    <property type="evidence" value="ECO:0007669"/>
    <property type="project" value="TreeGrafter"/>
</dbReference>
<dbReference type="SMART" id="SM00312">
    <property type="entry name" value="PX"/>
    <property type="match status" value="1"/>
</dbReference>
<dbReference type="GO" id="GO:0005942">
    <property type="term" value="C:phosphatidylinositol 3-kinase complex"/>
    <property type="evidence" value="ECO:0007669"/>
    <property type="project" value="TreeGrafter"/>
</dbReference>
<dbReference type="InterPro" id="IPR035892">
    <property type="entry name" value="C2_domain_sf"/>
</dbReference>
<dbReference type="GO" id="GO:0035091">
    <property type="term" value="F:phosphatidylinositol binding"/>
    <property type="evidence" value="ECO:0007669"/>
    <property type="project" value="InterPro"/>
</dbReference>
<dbReference type="SUPFAM" id="SSF56112">
    <property type="entry name" value="Protein kinase-like (PK-like)"/>
    <property type="match status" value="1"/>
</dbReference>
<dbReference type="SMART" id="SM00146">
    <property type="entry name" value="PI3Kc"/>
    <property type="match status" value="1"/>
</dbReference>
<gene>
    <name evidence="9" type="ORF">SKAU_G00249760</name>
</gene>
<dbReference type="PROSITE" id="PS50290">
    <property type="entry name" value="PI3_4_KINASE_3"/>
    <property type="match status" value="1"/>
</dbReference>
<dbReference type="FunFam" id="2.60.40.150:FF:000036">
    <property type="entry name" value="phosphatidylinositol 4-phosphate 3-kinase C2 domain-containing subunit beta"/>
    <property type="match status" value="1"/>
</dbReference>
<evidence type="ECO:0000259" key="6">
    <source>
        <dbReference type="PROSITE" id="PS50004"/>
    </source>
</evidence>
<protein>
    <recommendedName>
        <fullName evidence="11">Phosphatidylinositol-4-phosphate 3-kinase</fullName>
    </recommendedName>
</protein>
<keyword evidence="2" id="KW-0808">Transferase</keyword>
<dbReference type="EMBL" id="JAINUF010000009">
    <property type="protein sequence ID" value="KAJ8349846.1"/>
    <property type="molecule type" value="Genomic_DNA"/>
</dbReference>